<evidence type="ECO:0000256" key="9">
    <source>
        <dbReference type="HAMAP-Rule" id="MF_00096"/>
    </source>
</evidence>
<dbReference type="InterPro" id="IPR016151">
    <property type="entry name" value="DNA_mismatch_repair_MutS_N"/>
</dbReference>
<dbReference type="Pfam" id="PF05190">
    <property type="entry name" value="MutS_IV"/>
    <property type="match status" value="1"/>
</dbReference>
<dbReference type="GO" id="GO:0030983">
    <property type="term" value="F:mismatched DNA binding"/>
    <property type="evidence" value="ECO:0007669"/>
    <property type="project" value="InterPro"/>
</dbReference>
<dbReference type="InterPro" id="IPR017261">
    <property type="entry name" value="DNA_mismatch_repair_MutS/MSH"/>
</dbReference>
<name>A0A455T704_9CHLR</name>
<feature type="binding site" evidence="9">
    <location>
        <begin position="618"/>
        <end position="625"/>
    </location>
    <ligand>
        <name>ATP</name>
        <dbReference type="ChEBI" id="CHEBI:30616"/>
    </ligand>
</feature>
<dbReference type="SUPFAM" id="SSF55271">
    <property type="entry name" value="DNA repair protein MutS, domain I"/>
    <property type="match status" value="1"/>
</dbReference>
<evidence type="ECO:0000256" key="1">
    <source>
        <dbReference type="ARBA" id="ARBA00006271"/>
    </source>
</evidence>
<dbReference type="Gene3D" id="3.30.420.110">
    <property type="entry name" value="MutS, connector domain"/>
    <property type="match status" value="1"/>
</dbReference>
<dbReference type="InterPro" id="IPR007860">
    <property type="entry name" value="DNA_mmatch_repair_MutS_con_dom"/>
</dbReference>
<evidence type="ECO:0000256" key="6">
    <source>
        <dbReference type="ARBA" id="ARBA00023125"/>
    </source>
</evidence>
<dbReference type="InterPro" id="IPR036678">
    <property type="entry name" value="MutS_con_dom_sf"/>
</dbReference>
<dbReference type="PIRSF" id="PIRSF037677">
    <property type="entry name" value="DNA_mis_repair_Msh6"/>
    <property type="match status" value="1"/>
</dbReference>
<dbReference type="Pfam" id="PF05188">
    <property type="entry name" value="MutS_II"/>
    <property type="match status" value="1"/>
</dbReference>
<dbReference type="InterPro" id="IPR007696">
    <property type="entry name" value="DNA_mismatch_repair_MutS_core"/>
</dbReference>
<proteinExistence type="inferred from homology"/>
<dbReference type="FunFam" id="3.40.50.300:FF:000870">
    <property type="entry name" value="MutS protein homolog 4"/>
    <property type="match status" value="1"/>
</dbReference>
<dbReference type="PANTHER" id="PTHR11361">
    <property type="entry name" value="DNA MISMATCH REPAIR PROTEIN MUTS FAMILY MEMBER"/>
    <property type="match status" value="1"/>
</dbReference>
<dbReference type="Pfam" id="PF01624">
    <property type="entry name" value="MutS_I"/>
    <property type="match status" value="1"/>
</dbReference>
<dbReference type="InterPro" id="IPR005748">
    <property type="entry name" value="DNA_mismatch_repair_MutS"/>
</dbReference>
<evidence type="ECO:0000256" key="10">
    <source>
        <dbReference type="RuleBase" id="RU003756"/>
    </source>
</evidence>
<dbReference type="AlphaFoldDB" id="A0A455T704"/>
<dbReference type="PANTHER" id="PTHR11361:SF34">
    <property type="entry name" value="DNA MISMATCH REPAIR PROTEIN MSH1, MITOCHONDRIAL"/>
    <property type="match status" value="1"/>
</dbReference>
<gene>
    <name evidence="13" type="primary">mutS_2</name>
    <name evidence="9" type="synonym">mutS</name>
    <name evidence="13" type="ORF">KTA_31040</name>
</gene>
<dbReference type="SMART" id="SM00534">
    <property type="entry name" value="MUTSac"/>
    <property type="match status" value="1"/>
</dbReference>
<accession>A0A455T704</accession>
<dbReference type="NCBIfam" id="NF003810">
    <property type="entry name" value="PRK05399.1"/>
    <property type="match status" value="1"/>
</dbReference>
<comment type="similarity">
    <text evidence="1 9 10">Belongs to the DNA mismatch repair MutS family.</text>
</comment>
<evidence type="ECO:0000256" key="4">
    <source>
        <dbReference type="ARBA" id="ARBA00022763"/>
    </source>
</evidence>
<evidence type="ECO:0000256" key="11">
    <source>
        <dbReference type="SAM" id="MobiDB-lite"/>
    </source>
</evidence>
<dbReference type="Pfam" id="PF05192">
    <property type="entry name" value="MutS_III"/>
    <property type="match status" value="1"/>
</dbReference>
<dbReference type="EMBL" id="AP019377">
    <property type="protein sequence ID" value="BBH94905.1"/>
    <property type="molecule type" value="Genomic_DNA"/>
</dbReference>
<keyword evidence="5 9" id="KW-0067">ATP-binding</keyword>
<feature type="domain" description="DNA mismatch repair proteins mutS family" evidence="12">
    <location>
        <begin position="692"/>
        <end position="708"/>
    </location>
</feature>
<evidence type="ECO:0000256" key="2">
    <source>
        <dbReference type="ARBA" id="ARBA00021982"/>
    </source>
</evidence>
<keyword evidence="3 9" id="KW-0547">Nucleotide-binding</keyword>
<dbReference type="PROSITE" id="PS00486">
    <property type="entry name" value="DNA_MISMATCH_REPAIR_2"/>
    <property type="match status" value="1"/>
</dbReference>
<evidence type="ECO:0000256" key="7">
    <source>
        <dbReference type="ARBA" id="ARBA00023204"/>
    </source>
</evidence>
<dbReference type="GO" id="GO:0006298">
    <property type="term" value="P:mismatch repair"/>
    <property type="evidence" value="ECO:0007669"/>
    <property type="project" value="UniProtKB-UniRule"/>
</dbReference>
<dbReference type="InterPro" id="IPR007861">
    <property type="entry name" value="DNA_mismatch_repair_MutS_clamp"/>
</dbReference>
<dbReference type="Pfam" id="PF00488">
    <property type="entry name" value="MutS_V"/>
    <property type="match status" value="1"/>
</dbReference>
<dbReference type="GO" id="GO:0003684">
    <property type="term" value="F:damaged DNA binding"/>
    <property type="evidence" value="ECO:0007669"/>
    <property type="project" value="UniProtKB-UniRule"/>
</dbReference>
<dbReference type="InterPro" id="IPR045076">
    <property type="entry name" value="MutS"/>
</dbReference>
<sequence>MKVTPARRQYLQIKSQYPDAILLYQVGDFYETFDEDARIAARELQIVLTARNYGEERVPLAGIPMHALENYVGKLIQRGYKVAICDQVGEVGHGVVDRAVTRILTAGTLSEPNLLPARQNNYLVAIASSRQQTGLAVVDVSTGEFSVTWFAPAELPAALEAELQRLAPSECLVAEGTSRDAYRFPSQTVTITPCPPHFFDVEAARARLCRHFGVQSLDAYGCAGAPQAIAAAGAIIAYLEKMNTALLSLLTGLHSYQTTSYMVLDAHTQRNLDILQGSRSGTTQGSLLGVLDRTLTPMGARYLRRMLTQPLLDLTLLNARLESVEELYESPALRSRIAACLQGLGDLERCAGRVRQGTATLREVQGLRNYLEVIPRLRELLQGCQSPLLQEIASELDDCPQVRDLIARALVSEGQTDDGAEHGRLIRAGFHPELDALIASIRDSRLWMARLEPQERERTGIKSLKVGYNKVFGYYIEVSKANRHLVPPDYERRQTLTNAERYITPELKEHEARILNAEERIEELERSIYADVLRQLGLSYGQIMTTASAVARIDALLSLAEVAAHYGYVRPVLEQGHVLDIVGGRHPVVERSLDGDVFIPNDTHLDGDEGERILLLTGPNMAGKSTYLRQVALITLLAQIGSFVPARSARIGLVDRIFTRVGAEDDIASGKSTFMLEMEETAAILHHATRHSLIVLDEIGRGTSTYDGLAIARAVVEHLHSVIGARTLFATHYHELAAMANELPHLRVYTMAISESEEGEIVFLHRVTPGCIGRSYGVHVARLAGMPPSIIRRAQEVLKALEVGQHAPGQVAGVALVTGALPISAAAKAEPSLSGANGHRSDSESEGQTGAVAERRTTAAASTQGQGLALTYAWQSEEGRRLASLLEQQEADDALLDQIDICAITPLDALNLLFLMQRQRHRQRKAL</sequence>
<dbReference type="Gene3D" id="3.40.50.300">
    <property type="entry name" value="P-loop containing nucleotide triphosphate hydrolases"/>
    <property type="match status" value="1"/>
</dbReference>
<dbReference type="InterPro" id="IPR027417">
    <property type="entry name" value="P-loop_NTPase"/>
</dbReference>
<dbReference type="NCBIfam" id="TIGR01070">
    <property type="entry name" value="mutS1"/>
    <property type="match status" value="1"/>
</dbReference>
<evidence type="ECO:0000256" key="5">
    <source>
        <dbReference type="ARBA" id="ARBA00022840"/>
    </source>
</evidence>
<keyword evidence="6 9" id="KW-0238">DNA-binding</keyword>
<protein>
    <recommendedName>
        <fullName evidence="2 9">DNA mismatch repair protein MutS</fullName>
    </recommendedName>
</protein>
<dbReference type="Gene3D" id="1.10.1420.10">
    <property type="match status" value="2"/>
</dbReference>
<evidence type="ECO:0000313" key="13">
    <source>
        <dbReference type="EMBL" id="BBH94905.1"/>
    </source>
</evidence>
<dbReference type="SUPFAM" id="SSF53150">
    <property type="entry name" value="DNA repair protein MutS, domain II"/>
    <property type="match status" value="1"/>
</dbReference>
<dbReference type="GO" id="GO:0140664">
    <property type="term" value="F:ATP-dependent DNA damage sensor activity"/>
    <property type="evidence" value="ECO:0007669"/>
    <property type="project" value="InterPro"/>
</dbReference>
<evidence type="ECO:0000259" key="12">
    <source>
        <dbReference type="PROSITE" id="PS00486"/>
    </source>
</evidence>
<dbReference type="CDD" id="cd03284">
    <property type="entry name" value="ABC_MutS1"/>
    <property type="match status" value="1"/>
</dbReference>
<dbReference type="SUPFAM" id="SSF52540">
    <property type="entry name" value="P-loop containing nucleoside triphosphate hydrolases"/>
    <property type="match status" value="1"/>
</dbReference>
<dbReference type="SMART" id="SM00533">
    <property type="entry name" value="MUTSd"/>
    <property type="match status" value="1"/>
</dbReference>
<dbReference type="GO" id="GO:0005524">
    <property type="term" value="F:ATP binding"/>
    <property type="evidence" value="ECO:0007669"/>
    <property type="project" value="UniProtKB-UniRule"/>
</dbReference>
<dbReference type="InterPro" id="IPR000432">
    <property type="entry name" value="DNA_mismatch_repair_MutS_C"/>
</dbReference>
<evidence type="ECO:0000256" key="8">
    <source>
        <dbReference type="ARBA" id="ARBA00024647"/>
    </source>
</evidence>
<dbReference type="HAMAP" id="MF_00096">
    <property type="entry name" value="MutS"/>
    <property type="match status" value="1"/>
</dbReference>
<feature type="region of interest" description="Disordered" evidence="11">
    <location>
        <begin position="832"/>
        <end position="862"/>
    </location>
</feature>
<keyword evidence="7 9" id="KW-0234">DNA repair</keyword>
<reference evidence="13" key="1">
    <citation type="submission" date="2018-12" db="EMBL/GenBank/DDBJ databases">
        <title>Novel natural products biosynthetic potential of the class Ktedonobacteria.</title>
        <authorList>
            <person name="Zheng Y."/>
            <person name="Saitou A."/>
            <person name="Wang C.M."/>
            <person name="Toyoda A."/>
            <person name="Minakuchi Y."/>
            <person name="Sekiguchi Y."/>
            <person name="Ueda K."/>
            <person name="Takano H."/>
            <person name="Sakai Y."/>
            <person name="Yokota A."/>
            <person name="Yabe S."/>
        </authorList>
    </citation>
    <scope>NUCLEOTIDE SEQUENCE</scope>
    <source>
        <strain evidence="13">A3-2</strain>
    </source>
</reference>
<comment type="function">
    <text evidence="8 9">This protein is involved in the repair of mismatches in DNA. It is possible that it carries out the mismatch recognition step. This protein has a weak ATPase activity.</text>
</comment>
<evidence type="ECO:0000256" key="3">
    <source>
        <dbReference type="ARBA" id="ARBA00022741"/>
    </source>
</evidence>
<dbReference type="Gene3D" id="3.40.1170.10">
    <property type="entry name" value="DNA repair protein MutS, domain I"/>
    <property type="match status" value="1"/>
</dbReference>
<dbReference type="InterPro" id="IPR036187">
    <property type="entry name" value="DNA_mismatch_repair_MutS_sf"/>
</dbReference>
<dbReference type="SUPFAM" id="SSF48334">
    <property type="entry name" value="DNA repair protein MutS, domain III"/>
    <property type="match status" value="1"/>
</dbReference>
<dbReference type="InterPro" id="IPR007695">
    <property type="entry name" value="DNA_mismatch_repair_MutS-lik_N"/>
</dbReference>
<organism evidence="13">
    <name type="scientific">Thermogemmatispora argillosa</name>
    <dbReference type="NCBI Taxonomy" id="2045280"/>
    <lineage>
        <taxon>Bacteria</taxon>
        <taxon>Bacillati</taxon>
        <taxon>Chloroflexota</taxon>
        <taxon>Ktedonobacteria</taxon>
        <taxon>Thermogemmatisporales</taxon>
        <taxon>Thermogemmatisporaceae</taxon>
        <taxon>Thermogemmatispora</taxon>
    </lineage>
</organism>
<keyword evidence="4 9" id="KW-0227">DNA damage</keyword>